<dbReference type="InterPro" id="IPR014036">
    <property type="entry name" value="DeoR-like_C"/>
</dbReference>
<dbReference type="Pfam" id="PF08220">
    <property type="entry name" value="HTH_DeoR"/>
    <property type="match status" value="1"/>
</dbReference>
<dbReference type="PROSITE" id="PS51000">
    <property type="entry name" value="HTH_DEOR_2"/>
    <property type="match status" value="1"/>
</dbReference>
<evidence type="ECO:0000313" key="7">
    <source>
        <dbReference type="Proteomes" id="UP001166191"/>
    </source>
</evidence>
<keyword evidence="7" id="KW-1185">Reference proteome</keyword>
<dbReference type="InterPro" id="IPR018356">
    <property type="entry name" value="Tscrpt_reg_HTH_DeoR_CS"/>
</dbReference>
<dbReference type="InterPro" id="IPR050313">
    <property type="entry name" value="Carb_Metab_HTH_regulators"/>
</dbReference>
<dbReference type="InterPro" id="IPR001034">
    <property type="entry name" value="DeoR_HTH"/>
</dbReference>
<reference evidence="6" key="1">
    <citation type="submission" date="2021-06" db="EMBL/GenBank/DDBJ databases">
        <title>Paracoccus bacterium XHP0099 sp. nov., isolated from the surface waters of the Yellow Sea.</title>
        <authorList>
            <person name="Xue H."/>
            <person name="Zhang D."/>
        </authorList>
    </citation>
    <scope>NUCLEOTIDE SEQUENCE</scope>
    <source>
        <strain evidence="6">XHP0099</strain>
    </source>
</reference>
<evidence type="ECO:0000256" key="3">
    <source>
        <dbReference type="ARBA" id="ARBA00023125"/>
    </source>
</evidence>
<sequence length="262" mass="28812">MGTVTMSKAERLEKISADVLAQGEVSVDDLAASLGVSRMTIHRDLEELENRGVLRKVRNGATAQPSSVFESNVEFRVNRAAAEKERLAAHACTLVEAGDVILLDEATTLLPMIPHLAEIEGLTIVSNFLPIQAAVSRLPKLRLIGLCGEYVQQFDTFSGPMCETSIAQLRINRYFTSTTAIDGATAYHPHPLLAATKRAMMKASVHRYLLADRSKFSRTALYRVADLDEFDRVLVDAPLPDERIKALGSARDRVFVIPPDHS</sequence>
<dbReference type="RefSeq" id="WP_216033404.1">
    <property type="nucleotide sequence ID" value="NZ_JAHKNG010000018.1"/>
</dbReference>
<keyword evidence="2" id="KW-0805">Transcription regulation</keyword>
<gene>
    <name evidence="6" type="ORF">KNW02_11450</name>
</gene>
<dbReference type="Proteomes" id="UP001166191">
    <property type="component" value="Unassembled WGS sequence"/>
</dbReference>
<dbReference type="Pfam" id="PF00455">
    <property type="entry name" value="DeoRC"/>
    <property type="match status" value="1"/>
</dbReference>
<keyword evidence="1" id="KW-0678">Repressor</keyword>
<evidence type="ECO:0000313" key="6">
    <source>
        <dbReference type="EMBL" id="MBU3030728.1"/>
    </source>
</evidence>
<keyword evidence="4" id="KW-0804">Transcription</keyword>
<evidence type="ECO:0000256" key="1">
    <source>
        <dbReference type="ARBA" id="ARBA00022491"/>
    </source>
</evidence>
<proteinExistence type="predicted"/>
<evidence type="ECO:0000256" key="4">
    <source>
        <dbReference type="ARBA" id="ARBA00023163"/>
    </source>
</evidence>
<comment type="caution">
    <text evidence="6">The sequence shown here is derived from an EMBL/GenBank/DDBJ whole genome shotgun (WGS) entry which is preliminary data.</text>
</comment>
<dbReference type="SMART" id="SM00420">
    <property type="entry name" value="HTH_DEOR"/>
    <property type="match status" value="1"/>
</dbReference>
<name>A0ABS6AJG1_9RHOB</name>
<dbReference type="PANTHER" id="PTHR30363">
    <property type="entry name" value="HTH-TYPE TRANSCRIPTIONAL REGULATOR SRLR-RELATED"/>
    <property type="match status" value="1"/>
</dbReference>
<dbReference type="SMART" id="SM01134">
    <property type="entry name" value="DeoRC"/>
    <property type="match status" value="1"/>
</dbReference>
<keyword evidence="3 6" id="KW-0238">DNA-binding</keyword>
<dbReference type="EMBL" id="JAHKNG010000018">
    <property type="protein sequence ID" value="MBU3030728.1"/>
    <property type="molecule type" value="Genomic_DNA"/>
</dbReference>
<accession>A0ABS6AJG1</accession>
<protein>
    <submittedName>
        <fullName evidence="6">DeoR/GlpR family DNA-binding transcription regulator</fullName>
    </submittedName>
</protein>
<evidence type="ECO:0000259" key="5">
    <source>
        <dbReference type="PROSITE" id="PS51000"/>
    </source>
</evidence>
<evidence type="ECO:0000256" key="2">
    <source>
        <dbReference type="ARBA" id="ARBA00023015"/>
    </source>
</evidence>
<feature type="domain" description="HTH deoR-type" evidence="5">
    <location>
        <begin position="8"/>
        <end position="63"/>
    </location>
</feature>
<dbReference type="PROSITE" id="PS00894">
    <property type="entry name" value="HTH_DEOR_1"/>
    <property type="match status" value="1"/>
</dbReference>
<organism evidence="6 7">
    <name type="scientific">Paracoccus marinaquae</name>
    <dbReference type="NCBI Taxonomy" id="2841926"/>
    <lineage>
        <taxon>Bacteria</taxon>
        <taxon>Pseudomonadati</taxon>
        <taxon>Pseudomonadota</taxon>
        <taxon>Alphaproteobacteria</taxon>
        <taxon>Rhodobacterales</taxon>
        <taxon>Paracoccaceae</taxon>
        <taxon>Paracoccus</taxon>
    </lineage>
</organism>
<dbReference type="GO" id="GO:0003677">
    <property type="term" value="F:DNA binding"/>
    <property type="evidence" value="ECO:0007669"/>
    <property type="project" value="UniProtKB-KW"/>
</dbReference>
<dbReference type="PANTHER" id="PTHR30363:SF4">
    <property type="entry name" value="GLYCEROL-3-PHOSPHATE REGULON REPRESSOR"/>
    <property type="match status" value="1"/>
</dbReference>